<comment type="similarity">
    <text evidence="8">Belongs to the glycosyltransferase 2 family. CrtQ subfamily.</text>
</comment>
<reference evidence="11 12" key="1">
    <citation type="submission" date="2019-03" db="EMBL/GenBank/DDBJ databases">
        <title>Genomic Encyclopedia of Type Strains, Phase IV (KMG-IV): sequencing the most valuable type-strain genomes for metagenomic binning, comparative biology and taxonomic classification.</title>
        <authorList>
            <person name="Goeker M."/>
        </authorList>
    </citation>
    <scope>NUCLEOTIDE SEQUENCE [LARGE SCALE GENOMIC DNA]</scope>
    <source>
        <strain evidence="11 12">DSM 45361</strain>
    </source>
</reference>
<comment type="caution">
    <text evidence="11">The sequence shown here is derived from an EMBL/GenBank/DDBJ whole genome shotgun (WGS) entry which is preliminary data.</text>
</comment>
<comment type="function">
    <text evidence="6">Catalyzes the glycosylation of 4,4'-diaponeurosporenoate, i.e. the esterification of glucose at the C1'' position with the carboxyl group of 4,4'-diaponeurosporenic acid, to form glycosyl-4,4'-diaponeurosporenoate. This is a step in the biosynthesis of staphyloxanthin, an orange pigment present in most staphylococci strains.</text>
</comment>
<dbReference type="EMBL" id="SNXZ01000001">
    <property type="protein sequence ID" value="TDQ05528.1"/>
    <property type="molecule type" value="Genomic_DNA"/>
</dbReference>
<keyword evidence="3" id="KW-0328">Glycosyltransferase</keyword>
<evidence type="ECO:0000256" key="9">
    <source>
        <dbReference type="ARBA" id="ARBA00040345"/>
    </source>
</evidence>
<evidence type="ECO:0000256" key="8">
    <source>
        <dbReference type="ARBA" id="ARBA00038120"/>
    </source>
</evidence>
<protein>
    <recommendedName>
        <fullName evidence="9">4,4'-diaponeurosporenoate glycosyltransferase</fullName>
    </recommendedName>
</protein>
<dbReference type="Gene3D" id="3.90.550.10">
    <property type="entry name" value="Spore Coat Polysaccharide Biosynthesis Protein SpsA, Chain A"/>
    <property type="match status" value="1"/>
</dbReference>
<proteinExistence type="inferred from homology"/>
<keyword evidence="12" id="KW-1185">Reference proteome</keyword>
<sequence>MASVVIAAHNEEAVIGRCLDVLTGTAEPGELDVVVVANGCADRTALVARDRDDVVVIETPEPGKSNAIALGDQVCRTFPRLYLDADVDLDTESVRALVKAAAEDGVLAAAPVAHYDLAATGPVAKRFHTVLETLIGERRMLAGAGVYLVTEAGHERVFPMPEVLSDDGWVDRSFTGAERVRVAGARSVVRPARTVGAVVRRRARVRLGNRQLDRLGRPADEPRLGLGELVRHVRAGRVPVLDAGCFLTVLLADRVLTRWRALRNRGSQWSADRTSRSGGPS</sequence>
<accession>A0A4R6SMK6</accession>
<dbReference type="Proteomes" id="UP000295444">
    <property type="component" value="Unassembled WGS sequence"/>
</dbReference>
<feature type="domain" description="Glycosyltransferase 2-like" evidence="10">
    <location>
        <begin position="3"/>
        <end position="115"/>
    </location>
</feature>
<dbReference type="GO" id="GO:0005886">
    <property type="term" value="C:plasma membrane"/>
    <property type="evidence" value="ECO:0007669"/>
    <property type="project" value="UniProtKB-SubCell"/>
</dbReference>
<keyword evidence="5" id="KW-0472">Membrane</keyword>
<organism evidence="11 12">
    <name type="scientific">Labedaea rhizosphaerae</name>
    <dbReference type="NCBI Taxonomy" id="598644"/>
    <lineage>
        <taxon>Bacteria</taxon>
        <taxon>Bacillati</taxon>
        <taxon>Actinomycetota</taxon>
        <taxon>Actinomycetes</taxon>
        <taxon>Pseudonocardiales</taxon>
        <taxon>Pseudonocardiaceae</taxon>
        <taxon>Labedaea</taxon>
    </lineage>
</organism>
<dbReference type="PANTHER" id="PTHR43646">
    <property type="entry name" value="GLYCOSYLTRANSFERASE"/>
    <property type="match status" value="1"/>
</dbReference>
<dbReference type="Pfam" id="PF00535">
    <property type="entry name" value="Glycos_transf_2"/>
    <property type="match status" value="1"/>
</dbReference>
<name>A0A4R6SMK6_LABRH</name>
<gene>
    <name evidence="11" type="ORF">EV186_1011502</name>
</gene>
<evidence type="ECO:0000256" key="7">
    <source>
        <dbReference type="ARBA" id="ARBA00037904"/>
    </source>
</evidence>
<evidence type="ECO:0000256" key="1">
    <source>
        <dbReference type="ARBA" id="ARBA00004236"/>
    </source>
</evidence>
<evidence type="ECO:0000313" key="12">
    <source>
        <dbReference type="Proteomes" id="UP000295444"/>
    </source>
</evidence>
<dbReference type="AlphaFoldDB" id="A0A4R6SMK6"/>
<keyword evidence="2" id="KW-1003">Cell membrane</keyword>
<evidence type="ECO:0000256" key="6">
    <source>
        <dbReference type="ARBA" id="ARBA00037281"/>
    </source>
</evidence>
<keyword evidence="4 11" id="KW-0808">Transferase</keyword>
<comment type="subcellular location">
    <subcellularLocation>
        <location evidence="1">Cell membrane</location>
    </subcellularLocation>
</comment>
<evidence type="ECO:0000256" key="2">
    <source>
        <dbReference type="ARBA" id="ARBA00022475"/>
    </source>
</evidence>
<dbReference type="GO" id="GO:0016757">
    <property type="term" value="F:glycosyltransferase activity"/>
    <property type="evidence" value="ECO:0007669"/>
    <property type="project" value="UniProtKB-KW"/>
</dbReference>
<evidence type="ECO:0000256" key="5">
    <source>
        <dbReference type="ARBA" id="ARBA00023136"/>
    </source>
</evidence>
<evidence type="ECO:0000256" key="3">
    <source>
        <dbReference type="ARBA" id="ARBA00022676"/>
    </source>
</evidence>
<evidence type="ECO:0000256" key="4">
    <source>
        <dbReference type="ARBA" id="ARBA00022679"/>
    </source>
</evidence>
<dbReference type="PANTHER" id="PTHR43646:SF2">
    <property type="entry name" value="GLYCOSYLTRANSFERASE 2-LIKE DOMAIN-CONTAINING PROTEIN"/>
    <property type="match status" value="1"/>
</dbReference>
<dbReference type="SUPFAM" id="SSF53448">
    <property type="entry name" value="Nucleotide-diphospho-sugar transferases"/>
    <property type="match status" value="1"/>
</dbReference>
<evidence type="ECO:0000313" key="11">
    <source>
        <dbReference type="EMBL" id="TDQ05528.1"/>
    </source>
</evidence>
<dbReference type="OrthoDB" id="9802632at2"/>
<comment type="pathway">
    <text evidence="7">Carotenoid biosynthesis; staphyloxanthin biosynthesis; staphyloxanthin from farnesyl diphosphate: step 4/5.</text>
</comment>
<dbReference type="InterPro" id="IPR001173">
    <property type="entry name" value="Glyco_trans_2-like"/>
</dbReference>
<dbReference type="InterPro" id="IPR029044">
    <property type="entry name" value="Nucleotide-diphossugar_trans"/>
</dbReference>
<evidence type="ECO:0000259" key="10">
    <source>
        <dbReference type="Pfam" id="PF00535"/>
    </source>
</evidence>